<dbReference type="PROSITE" id="PS51914">
    <property type="entry name" value="MRH"/>
    <property type="match status" value="1"/>
</dbReference>
<feature type="compositionally biased region" description="Acidic residues" evidence="8">
    <location>
        <begin position="483"/>
        <end position="500"/>
    </location>
</feature>
<dbReference type="Pfam" id="PF07915">
    <property type="entry name" value="PRKCSH"/>
    <property type="match status" value="1"/>
</dbReference>
<reference evidence="10" key="1">
    <citation type="submission" date="2022-07" db="EMBL/GenBank/DDBJ databases">
        <title>Draft genome sequence of Zalerion maritima ATCC 34329, a (micro)plastics degrading marine fungus.</title>
        <authorList>
            <person name="Paco A."/>
            <person name="Goncalves M.F.M."/>
            <person name="Rocha-Santos T.A.P."/>
            <person name="Alves A."/>
        </authorList>
    </citation>
    <scope>NUCLEOTIDE SEQUENCE</scope>
    <source>
        <strain evidence="10">ATCC 34329</strain>
    </source>
</reference>
<keyword evidence="4 7" id="KW-0430">Lectin</keyword>
<evidence type="ECO:0000256" key="8">
    <source>
        <dbReference type="SAM" id="MobiDB-lite"/>
    </source>
</evidence>
<evidence type="ECO:0000256" key="5">
    <source>
        <dbReference type="ARBA" id="ARBA00022824"/>
    </source>
</evidence>
<evidence type="ECO:0000313" key="11">
    <source>
        <dbReference type="Proteomes" id="UP001201980"/>
    </source>
</evidence>
<evidence type="ECO:0000256" key="3">
    <source>
        <dbReference type="ARBA" id="ARBA00022729"/>
    </source>
</evidence>
<feature type="region of interest" description="Disordered" evidence="8">
    <location>
        <begin position="480"/>
        <end position="555"/>
    </location>
</feature>
<comment type="similarity">
    <text evidence="2 7">Belongs to the OS-9 family.</text>
</comment>
<keyword evidence="5 7" id="KW-0256">Endoplasmic reticulum</keyword>
<comment type="subcellular location">
    <subcellularLocation>
        <location evidence="1 7">Endoplasmic reticulum membrane</location>
        <topology evidence="1 7">Peripheral membrane protein</topology>
        <orientation evidence="1 7">Lumenal side</orientation>
    </subcellularLocation>
</comment>
<comment type="caution">
    <text evidence="10">The sequence shown here is derived from an EMBL/GenBank/DDBJ whole genome shotgun (WGS) entry which is preliminary data.</text>
</comment>
<evidence type="ECO:0000259" key="9">
    <source>
        <dbReference type="PROSITE" id="PS51914"/>
    </source>
</evidence>
<dbReference type="EMBL" id="JAKWBI020000188">
    <property type="protein sequence ID" value="KAJ2899793.1"/>
    <property type="molecule type" value="Genomic_DNA"/>
</dbReference>
<dbReference type="Gene3D" id="2.70.130.10">
    <property type="entry name" value="Mannose-6-phosphate receptor binding domain"/>
    <property type="match status" value="1"/>
</dbReference>
<keyword evidence="7" id="KW-0472">Membrane</keyword>
<accession>A0AAD5RNJ0</accession>
<feature type="compositionally biased region" description="Basic and acidic residues" evidence="8">
    <location>
        <begin position="514"/>
        <end position="523"/>
    </location>
</feature>
<keyword evidence="6" id="KW-1015">Disulfide bond</keyword>
<organism evidence="10 11">
    <name type="scientific">Zalerion maritima</name>
    <dbReference type="NCBI Taxonomy" id="339359"/>
    <lineage>
        <taxon>Eukaryota</taxon>
        <taxon>Fungi</taxon>
        <taxon>Dikarya</taxon>
        <taxon>Ascomycota</taxon>
        <taxon>Pezizomycotina</taxon>
        <taxon>Sordariomycetes</taxon>
        <taxon>Lulworthiomycetidae</taxon>
        <taxon>Lulworthiales</taxon>
        <taxon>Lulworthiaceae</taxon>
        <taxon>Zalerion</taxon>
    </lineage>
</organism>
<dbReference type="GO" id="GO:0005788">
    <property type="term" value="C:endoplasmic reticulum lumen"/>
    <property type="evidence" value="ECO:0007669"/>
    <property type="project" value="UniProtKB-UniRule"/>
</dbReference>
<dbReference type="InterPro" id="IPR009011">
    <property type="entry name" value="Man6P_isomerase_rcpt-bd_dom_sf"/>
</dbReference>
<dbReference type="AlphaFoldDB" id="A0AAD5RNJ0"/>
<evidence type="ECO:0000256" key="1">
    <source>
        <dbReference type="ARBA" id="ARBA00004367"/>
    </source>
</evidence>
<dbReference type="GO" id="GO:0005789">
    <property type="term" value="C:endoplasmic reticulum membrane"/>
    <property type="evidence" value="ECO:0007669"/>
    <property type="project" value="UniProtKB-SubCell"/>
</dbReference>
<evidence type="ECO:0000256" key="2">
    <source>
        <dbReference type="ARBA" id="ARBA00009918"/>
    </source>
</evidence>
<gene>
    <name evidence="10" type="ORF">MKZ38_002806</name>
</gene>
<dbReference type="PANTHER" id="PTHR15414">
    <property type="entry name" value="OS-9-RELATED"/>
    <property type="match status" value="1"/>
</dbReference>
<dbReference type="SUPFAM" id="SSF50911">
    <property type="entry name" value="Mannose 6-phosphate receptor domain"/>
    <property type="match status" value="1"/>
</dbReference>
<evidence type="ECO:0000256" key="4">
    <source>
        <dbReference type="ARBA" id="ARBA00022734"/>
    </source>
</evidence>
<evidence type="ECO:0000256" key="7">
    <source>
        <dbReference type="RuleBase" id="RU369099"/>
    </source>
</evidence>
<proteinExistence type="inferred from homology"/>
<dbReference type="GO" id="GO:0030968">
    <property type="term" value="P:endoplasmic reticulum unfolded protein response"/>
    <property type="evidence" value="ECO:0007669"/>
    <property type="project" value="UniProtKB-UniRule"/>
</dbReference>
<dbReference type="GO" id="GO:0030246">
    <property type="term" value="F:carbohydrate binding"/>
    <property type="evidence" value="ECO:0007669"/>
    <property type="project" value="UniProtKB-UniRule"/>
</dbReference>
<evidence type="ECO:0000313" key="10">
    <source>
        <dbReference type="EMBL" id="KAJ2899793.1"/>
    </source>
</evidence>
<keyword evidence="11" id="KW-1185">Reference proteome</keyword>
<feature type="compositionally biased region" description="Polar residues" evidence="8">
    <location>
        <begin position="66"/>
        <end position="78"/>
    </location>
</feature>
<dbReference type="InterPro" id="IPR012913">
    <property type="entry name" value="OS9-like_dom"/>
</dbReference>
<name>A0AAD5RNJ0_9PEZI</name>
<dbReference type="Proteomes" id="UP001201980">
    <property type="component" value="Unassembled WGS sequence"/>
</dbReference>
<keyword evidence="3" id="KW-0732">Signal</keyword>
<feature type="domain" description="MRH" evidence="9">
    <location>
        <begin position="154"/>
        <end position="306"/>
    </location>
</feature>
<dbReference type="InterPro" id="IPR045149">
    <property type="entry name" value="OS-9-like"/>
</dbReference>
<evidence type="ECO:0000256" key="6">
    <source>
        <dbReference type="ARBA" id="ARBA00023157"/>
    </source>
</evidence>
<feature type="region of interest" description="Disordered" evidence="8">
    <location>
        <begin position="63"/>
        <end position="90"/>
    </location>
</feature>
<sequence length="555" mass="61900">MRRSTILVVAAFQQSCWGRHLGFNPHDDVVGYPQFEILFSENYIAEHEADSLLELGSSKLSESDRSLVQQTTPPQGQPISDGEDDDDDDRFEREVSETYELMNVPPNKYLCNIPVIEPPPPQNQTASELAKVEEARELVRATSAGWELIRDLEDTCLYFVSGWWSYQFCFGVEVVQYHAVQASPKDNIPIRDPHLQQYILGVDTDTIEPDGQPDPPSSDIDVHQDAGAGQLVRVPRNTELVLKGNQRYLVQHLEDGTICDLTGRPRTIEIQYHCTTGGNTDRIAWIKEVTTCAYLMGVHTPRLCKDIAFLPPKPTKAHAITCREILSPEQEEAWHKRKTLEAESKNPGAVFEKNPKDQKPINIGGIVVGSRNILRAADHDGQQARLPPPRSFQRGAQNSNSIVIASGKSKDKGGAVDILPDEAIADLDIDPQLVERVRQELHRYAGENGWRLEIIEQGGAHQMMAIVMTDDNQEEQLGVTIGPDEENDDEPTDDEQETDNTQDAGDTDANQATGKERTAKGDNQEPATNGQHDDDAGSQGSQEEFFEEGYFRDEL</sequence>
<comment type="function">
    <text evidence="7">Lectin involved in the quality control of the secretory pathway. As a member of the endoplasmic reticulum-associated degradation lumenal (ERAD-L) surveillance system, targets misfolded endoplasmic reticulum lumenal glycoproteins for degradation.</text>
</comment>
<dbReference type="GO" id="GO:0030970">
    <property type="term" value="P:retrograde protein transport, ER to cytosol"/>
    <property type="evidence" value="ECO:0007669"/>
    <property type="project" value="TreeGrafter"/>
</dbReference>
<protein>
    <recommendedName>
        <fullName evidence="7">Endoplasmic reticulum lectin</fullName>
    </recommendedName>
    <alternativeName>
        <fullName evidence="7">Protein OS-9 homolog</fullName>
    </alternativeName>
</protein>
<dbReference type="PANTHER" id="PTHR15414:SF0">
    <property type="entry name" value="ENDOPLASMIC RETICULUM LECTIN 1"/>
    <property type="match status" value="1"/>
</dbReference>
<dbReference type="InterPro" id="IPR044865">
    <property type="entry name" value="MRH_dom"/>
</dbReference>